<reference evidence="2" key="1">
    <citation type="journal article" date="2024" name="Toxins">
        <title>Genome Sequence Analysis of Native Xenorhabdus Strains Isolated from Entomopathogenic Nematodes in Argentina.</title>
        <authorList>
            <person name="Palma L."/>
            <person name="Frizzo L."/>
            <person name="Kaiser S."/>
            <person name="Berry C."/>
            <person name="Caballero P."/>
            <person name="Bode H.B."/>
            <person name="Del Valle E.E."/>
        </authorList>
    </citation>
    <scope>NUCLEOTIDE SEQUENCE [LARGE SCALE GENOMIC DNA]</scope>
    <source>
        <strain evidence="2">12</strain>
    </source>
</reference>
<gene>
    <name evidence="1" type="ORF">FE392_20810</name>
</gene>
<protein>
    <submittedName>
        <fullName evidence="1">GTP-binding protein</fullName>
    </submittedName>
</protein>
<dbReference type="EMBL" id="VCDN01000431">
    <property type="protein sequence ID" value="MDX7989675.1"/>
    <property type="molecule type" value="Genomic_DNA"/>
</dbReference>
<dbReference type="Proteomes" id="UP001271890">
    <property type="component" value="Unassembled WGS sequence"/>
</dbReference>
<feature type="non-terminal residue" evidence="1">
    <location>
        <position position="51"/>
    </location>
</feature>
<organism evidence="1 2">
    <name type="scientific">Xenorhabdus santafensis</name>
    <dbReference type="NCBI Taxonomy" id="2582833"/>
    <lineage>
        <taxon>Bacteria</taxon>
        <taxon>Pseudomonadati</taxon>
        <taxon>Pseudomonadota</taxon>
        <taxon>Gammaproteobacteria</taxon>
        <taxon>Enterobacterales</taxon>
        <taxon>Morganellaceae</taxon>
        <taxon>Xenorhabdus</taxon>
    </lineage>
</organism>
<comment type="caution">
    <text evidence="1">The sequence shown here is derived from an EMBL/GenBank/DDBJ whole genome shotgun (WGS) entry which is preliminary data.</text>
</comment>
<keyword evidence="2" id="KW-1185">Reference proteome</keyword>
<evidence type="ECO:0000313" key="1">
    <source>
        <dbReference type="EMBL" id="MDX7989675.1"/>
    </source>
</evidence>
<proteinExistence type="predicted"/>
<name>A0ABU4SFS2_9GAMM</name>
<sequence length="51" mass="6008">MNSESLIFTNGHSFNKIISINRNYYALNTFEIKKWMVDQMNKVEIHILGGF</sequence>
<evidence type="ECO:0000313" key="2">
    <source>
        <dbReference type="Proteomes" id="UP001271890"/>
    </source>
</evidence>
<accession>A0ABU4SFS2</accession>